<evidence type="ECO:0000256" key="1">
    <source>
        <dbReference type="SAM" id="MobiDB-lite"/>
    </source>
</evidence>
<dbReference type="GO" id="GO:0051285">
    <property type="term" value="C:cell cortex of cell tip"/>
    <property type="evidence" value="ECO:0007669"/>
    <property type="project" value="TreeGrafter"/>
</dbReference>
<dbReference type="GO" id="GO:0005886">
    <property type="term" value="C:plasma membrane"/>
    <property type="evidence" value="ECO:0007669"/>
    <property type="project" value="InterPro"/>
</dbReference>
<dbReference type="Proteomes" id="UP000288859">
    <property type="component" value="Unassembled WGS sequence"/>
</dbReference>
<keyword evidence="2" id="KW-0812">Transmembrane</keyword>
<protein>
    <recommendedName>
        <fullName evidence="5">Integral membrane protein</fullName>
    </recommendedName>
</protein>
<reference evidence="3 4" key="1">
    <citation type="submission" date="2017-03" db="EMBL/GenBank/DDBJ databases">
        <title>Genomes of endolithic fungi from Antarctica.</title>
        <authorList>
            <person name="Coleine C."/>
            <person name="Masonjones S."/>
            <person name="Stajich J.E."/>
        </authorList>
    </citation>
    <scope>NUCLEOTIDE SEQUENCE [LARGE SCALE GENOMIC DNA]</scope>
    <source>
        <strain evidence="3 4">CCFEE 6314</strain>
    </source>
</reference>
<sequence length="322" mass="35398">MVSVGRVCCITAPFLLSVAVLICVVLVFLAGIYDRNKTLNDLYFLKVDLTNLTLTLGDASSGSNSILEGALQQAKETLGMNDYYTIYLRSYCHWNSNQDTYANCTDPQAYFWFNPIKVWHLNDTGVPVDDFLPKEFRTGLDAYKAASKAIFYLYAGSLGAAAITILVGISAIFSRWGSFFTTFCATAMWILLVAASVTVTVVYALVRTALNNTLKDDYGIESTLGTRVLGTTWLGAAFALAAGFFWFFSVCCCSGRSPYNSSSDKEARRTRAEKGPYTYERVGSPYLGPTNQQSVPLTNFGPGNAYPAQRGTAYEPFRPQQV</sequence>
<name>A0A438MZC3_EXOME</name>
<organism evidence="3 4">
    <name type="scientific">Exophiala mesophila</name>
    <name type="common">Black yeast-like fungus</name>
    <dbReference type="NCBI Taxonomy" id="212818"/>
    <lineage>
        <taxon>Eukaryota</taxon>
        <taxon>Fungi</taxon>
        <taxon>Dikarya</taxon>
        <taxon>Ascomycota</taxon>
        <taxon>Pezizomycotina</taxon>
        <taxon>Eurotiomycetes</taxon>
        <taxon>Chaetothyriomycetidae</taxon>
        <taxon>Chaetothyriales</taxon>
        <taxon>Herpotrichiellaceae</taxon>
        <taxon>Exophiala</taxon>
    </lineage>
</organism>
<evidence type="ECO:0000256" key="2">
    <source>
        <dbReference type="SAM" id="Phobius"/>
    </source>
</evidence>
<comment type="caution">
    <text evidence="3">The sequence shown here is derived from an EMBL/GenBank/DDBJ whole genome shotgun (WGS) entry which is preliminary data.</text>
</comment>
<dbReference type="InterPro" id="IPR052413">
    <property type="entry name" value="SUR7_domain"/>
</dbReference>
<feature type="transmembrane region" description="Helical" evidence="2">
    <location>
        <begin position="151"/>
        <end position="173"/>
    </location>
</feature>
<evidence type="ECO:0000313" key="3">
    <source>
        <dbReference type="EMBL" id="RVX68483.1"/>
    </source>
</evidence>
<gene>
    <name evidence="3" type="ORF">B0A52_07906</name>
</gene>
<evidence type="ECO:0008006" key="5">
    <source>
        <dbReference type="Google" id="ProtNLM"/>
    </source>
</evidence>
<evidence type="ECO:0000313" key="4">
    <source>
        <dbReference type="Proteomes" id="UP000288859"/>
    </source>
</evidence>
<feature type="transmembrane region" description="Helical" evidence="2">
    <location>
        <begin position="227"/>
        <end position="248"/>
    </location>
</feature>
<dbReference type="PANTHER" id="PTHR28019">
    <property type="entry name" value="CELL MEMBRANE PROTEIN YLR413W-RELATED"/>
    <property type="match status" value="1"/>
</dbReference>
<keyword evidence="2" id="KW-0472">Membrane</keyword>
<dbReference type="PANTHER" id="PTHR28019:SF3">
    <property type="entry name" value="INTEGRAL MEMBRANE PROTEIN (AFU_ORTHOLOGUE AFUA_6G07470)"/>
    <property type="match status" value="1"/>
</dbReference>
<dbReference type="OrthoDB" id="4480814at2759"/>
<feature type="region of interest" description="Disordered" evidence="1">
    <location>
        <begin position="279"/>
        <end position="322"/>
    </location>
</feature>
<keyword evidence="2" id="KW-1133">Transmembrane helix</keyword>
<dbReference type="Pfam" id="PF06687">
    <property type="entry name" value="SUR7"/>
    <property type="match status" value="1"/>
</dbReference>
<proteinExistence type="predicted"/>
<dbReference type="EMBL" id="NAJM01000037">
    <property type="protein sequence ID" value="RVX68483.1"/>
    <property type="molecule type" value="Genomic_DNA"/>
</dbReference>
<dbReference type="GO" id="GO:0031505">
    <property type="term" value="P:fungal-type cell wall organization"/>
    <property type="evidence" value="ECO:0007669"/>
    <property type="project" value="TreeGrafter"/>
</dbReference>
<dbReference type="InterPro" id="IPR009571">
    <property type="entry name" value="SUR7/Rim9-like_fungi"/>
</dbReference>
<dbReference type="AlphaFoldDB" id="A0A438MZC3"/>
<accession>A0A438MZC3</accession>
<feature type="transmembrane region" description="Helical" evidence="2">
    <location>
        <begin position="179"/>
        <end position="206"/>
    </location>
</feature>
<dbReference type="VEuPathDB" id="FungiDB:PV10_02223"/>
<feature type="transmembrane region" description="Helical" evidence="2">
    <location>
        <begin position="12"/>
        <end position="33"/>
    </location>
</feature>